<dbReference type="GO" id="GO:0005886">
    <property type="term" value="C:plasma membrane"/>
    <property type="evidence" value="ECO:0007669"/>
    <property type="project" value="InterPro"/>
</dbReference>
<accession>A0AAD7SJ13</accession>
<keyword evidence="3" id="KW-1185">Reference proteome</keyword>
<evidence type="ECO:0000313" key="2">
    <source>
        <dbReference type="EMBL" id="KAJ8403012.1"/>
    </source>
</evidence>
<feature type="compositionally biased region" description="Basic and acidic residues" evidence="1">
    <location>
        <begin position="75"/>
        <end position="89"/>
    </location>
</feature>
<dbReference type="GO" id="GO:0035556">
    <property type="term" value="P:intracellular signal transduction"/>
    <property type="evidence" value="ECO:0007669"/>
    <property type="project" value="InterPro"/>
</dbReference>
<dbReference type="GO" id="GO:0050868">
    <property type="term" value="P:negative regulation of T cell activation"/>
    <property type="evidence" value="ECO:0007669"/>
    <property type="project" value="InterPro"/>
</dbReference>
<reference evidence="2" key="1">
    <citation type="journal article" date="2023" name="Science">
        <title>Genome structures resolve the early diversification of teleost fishes.</title>
        <authorList>
            <person name="Parey E."/>
            <person name="Louis A."/>
            <person name="Montfort J."/>
            <person name="Bouchez O."/>
            <person name="Roques C."/>
            <person name="Iampietro C."/>
            <person name="Lluch J."/>
            <person name="Castinel A."/>
            <person name="Donnadieu C."/>
            <person name="Desvignes T."/>
            <person name="Floi Bucao C."/>
            <person name="Jouanno E."/>
            <person name="Wen M."/>
            <person name="Mejri S."/>
            <person name="Dirks R."/>
            <person name="Jansen H."/>
            <person name="Henkel C."/>
            <person name="Chen W.J."/>
            <person name="Zahm M."/>
            <person name="Cabau C."/>
            <person name="Klopp C."/>
            <person name="Thompson A.W."/>
            <person name="Robinson-Rechavi M."/>
            <person name="Braasch I."/>
            <person name="Lecointre G."/>
            <person name="Bobe J."/>
            <person name="Postlethwait J.H."/>
            <person name="Berthelot C."/>
            <person name="Roest Crollius H."/>
            <person name="Guiguen Y."/>
        </authorList>
    </citation>
    <scope>NUCLEOTIDE SEQUENCE</scope>
    <source>
        <strain evidence="2">NC1722</strain>
    </source>
</reference>
<dbReference type="Pfam" id="PF15347">
    <property type="entry name" value="PAG"/>
    <property type="match status" value="1"/>
</dbReference>
<name>A0AAD7SJ13_9TELE</name>
<comment type="caution">
    <text evidence="2">The sequence shown here is derived from an EMBL/GenBank/DDBJ whole genome shotgun (WGS) entry which is preliminary data.</text>
</comment>
<dbReference type="GO" id="GO:0045121">
    <property type="term" value="C:membrane raft"/>
    <property type="evidence" value="ECO:0007669"/>
    <property type="project" value="InterPro"/>
</dbReference>
<dbReference type="InterPro" id="IPR032748">
    <property type="entry name" value="PAG"/>
</dbReference>
<proteinExistence type="predicted"/>
<dbReference type="Proteomes" id="UP001221898">
    <property type="component" value="Unassembled WGS sequence"/>
</dbReference>
<gene>
    <name evidence="2" type="ORF">AAFF_G00359280</name>
</gene>
<dbReference type="PANTHER" id="PTHR16322">
    <property type="entry name" value="PHOSPHOPROTEIN ASSOCIATED WITH GLYCOSPHINGOLIPID-ENRICHED MICRODOMAINS 1"/>
    <property type="match status" value="1"/>
</dbReference>
<feature type="region of interest" description="Disordered" evidence="1">
    <location>
        <begin position="23"/>
        <end position="59"/>
    </location>
</feature>
<feature type="compositionally biased region" description="Basic and acidic residues" evidence="1">
    <location>
        <begin position="194"/>
        <end position="209"/>
    </location>
</feature>
<protein>
    <submittedName>
        <fullName evidence="2">Uncharacterized protein</fullName>
    </submittedName>
</protein>
<dbReference type="PANTHER" id="PTHR16322:SF0">
    <property type="entry name" value="PHOSPHOPROTEIN ASSOCIATED WITH GLYCOSPHINGOLIPID-ENRICHED MICRODOMAINS 1"/>
    <property type="match status" value="1"/>
</dbReference>
<evidence type="ECO:0000313" key="3">
    <source>
        <dbReference type="Proteomes" id="UP001221898"/>
    </source>
</evidence>
<feature type="region of interest" description="Disordered" evidence="1">
    <location>
        <begin position="194"/>
        <end position="218"/>
    </location>
</feature>
<sequence length="261" mass="27512">MVKEAASRDVSVEDSLYETVKELKGPASKGLANGTSASGPADGPPAMLNGRLSPATPDRAPLLAGVEYASVDLNKKSRYSADLEARRAAETSPRPPEPEEEKPPPIPDKVLDENENQHLPLAPGVGLQNGEISPLSPTPGLDNHQLSETELSAMYSSVVKAAAVEKEHDYSSIADIKGLLPDSASSDLYATVKDVHAPPDADGTPRPEEGAGELQDPAYETIGILKVANEASGPGQEVPGLRESDYESVGEVEFGREISRL</sequence>
<evidence type="ECO:0000256" key="1">
    <source>
        <dbReference type="SAM" id="MobiDB-lite"/>
    </source>
</evidence>
<feature type="region of interest" description="Disordered" evidence="1">
    <location>
        <begin position="75"/>
        <end position="148"/>
    </location>
</feature>
<dbReference type="AlphaFoldDB" id="A0AAD7SJ13"/>
<organism evidence="2 3">
    <name type="scientific">Aldrovandia affinis</name>
    <dbReference type="NCBI Taxonomy" id="143900"/>
    <lineage>
        <taxon>Eukaryota</taxon>
        <taxon>Metazoa</taxon>
        <taxon>Chordata</taxon>
        <taxon>Craniata</taxon>
        <taxon>Vertebrata</taxon>
        <taxon>Euteleostomi</taxon>
        <taxon>Actinopterygii</taxon>
        <taxon>Neopterygii</taxon>
        <taxon>Teleostei</taxon>
        <taxon>Notacanthiformes</taxon>
        <taxon>Halosauridae</taxon>
        <taxon>Aldrovandia</taxon>
    </lineage>
</organism>
<dbReference type="EMBL" id="JAINUG010000060">
    <property type="protein sequence ID" value="KAJ8403012.1"/>
    <property type="molecule type" value="Genomic_DNA"/>
</dbReference>